<dbReference type="AlphaFoldDB" id="A0A7I8WFK8"/>
<dbReference type="Proteomes" id="UP000549394">
    <property type="component" value="Unassembled WGS sequence"/>
</dbReference>
<dbReference type="EMBL" id="CAJFCJ010000102">
    <property type="protein sequence ID" value="CAD5126910.1"/>
    <property type="molecule type" value="Genomic_DNA"/>
</dbReference>
<evidence type="ECO:0000313" key="2">
    <source>
        <dbReference type="EMBL" id="CAD5126910.1"/>
    </source>
</evidence>
<proteinExistence type="predicted"/>
<gene>
    <name evidence="2" type="ORF">DGYR_LOCUS14127</name>
</gene>
<protein>
    <submittedName>
        <fullName evidence="2">DgyrCDS14926</fullName>
    </submittedName>
</protein>
<feature type="compositionally biased region" description="Low complexity" evidence="1">
    <location>
        <begin position="1"/>
        <end position="14"/>
    </location>
</feature>
<comment type="caution">
    <text evidence="2">The sequence shown here is derived from an EMBL/GenBank/DDBJ whole genome shotgun (WGS) entry which is preliminary data.</text>
</comment>
<organism evidence="2 3">
    <name type="scientific">Dimorphilus gyrociliatus</name>
    <dbReference type="NCBI Taxonomy" id="2664684"/>
    <lineage>
        <taxon>Eukaryota</taxon>
        <taxon>Metazoa</taxon>
        <taxon>Spiralia</taxon>
        <taxon>Lophotrochozoa</taxon>
        <taxon>Annelida</taxon>
        <taxon>Polychaeta</taxon>
        <taxon>Polychaeta incertae sedis</taxon>
        <taxon>Dinophilidae</taxon>
        <taxon>Dimorphilus</taxon>
    </lineage>
</organism>
<name>A0A7I8WFK8_9ANNE</name>
<evidence type="ECO:0000256" key="1">
    <source>
        <dbReference type="SAM" id="MobiDB-lite"/>
    </source>
</evidence>
<sequence length="285" mass="31813">MEVSSSANSETPSSPMDILIINEQSKSPPISTRNAPVCPRPDSPSQGSSPLPGGSSIADEVIAHVKAQVHEIVGNRYTNRNFARPPSNAANNPWYSASNVQRSFKRNLASTFRRRITNPEEARCTASTEEMFNFFSESVATLPADFQWSPDREFLPIPAPPPDQEELNLAQEPSPISPVCFDRESSEVDRIEENDPNHPLLRPPRVMKFVGQLKRTSNTPPGLDRITYKDLKKFDPHAILLHAFYHLFWKNLVVYRIALSPFGSLCSVNASKDREGFKIAVQADV</sequence>
<feature type="region of interest" description="Disordered" evidence="1">
    <location>
        <begin position="1"/>
        <end position="56"/>
    </location>
</feature>
<reference evidence="2 3" key="1">
    <citation type="submission" date="2020-08" db="EMBL/GenBank/DDBJ databases">
        <authorList>
            <person name="Hejnol A."/>
        </authorList>
    </citation>
    <scope>NUCLEOTIDE SEQUENCE [LARGE SCALE GENOMIC DNA]</scope>
</reference>
<evidence type="ECO:0000313" key="3">
    <source>
        <dbReference type="Proteomes" id="UP000549394"/>
    </source>
</evidence>
<feature type="compositionally biased region" description="Polar residues" evidence="1">
    <location>
        <begin position="22"/>
        <end position="34"/>
    </location>
</feature>
<keyword evidence="3" id="KW-1185">Reference proteome</keyword>
<feature type="compositionally biased region" description="Low complexity" evidence="1">
    <location>
        <begin position="43"/>
        <end position="56"/>
    </location>
</feature>
<accession>A0A7I8WFK8</accession>
<dbReference type="OrthoDB" id="8195432at2759"/>